<comment type="caution">
    <text evidence="1">The sequence shown here is derived from an EMBL/GenBank/DDBJ whole genome shotgun (WGS) entry which is preliminary data.</text>
</comment>
<gene>
    <name evidence="1" type="ORF">SAMN05446927_7414</name>
</gene>
<dbReference type="AlphaFoldDB" id="A0A7Z7IF90"/>
<reference evidence="1 2" key="1">
    <citation type="submission" date="2017-09" db="EMBL/GenBank/DDBJ databases">
        <authorList>
            <person name="Varghese N."/>
            <person name="Submissions S."/>
        </authorList>
    </citation>
    <scope>NUCLEOTIDE SEQUENCE [LARGE SCALE GENOMIC DNA]</scope>
    <source>
        <strain evidence="1 2">OK806</strain>
    </source>
</reference>
<dbReference type="RefSeq" id="WP_062638012.1">
    <property type="nucleotide sequence ID" value="NZ_FCOG02000028.1"/>
</dbReference>
<name>A0A7Z7IF90_9BURK</name>
<organism evidence="1 2">
    <name type="scientific">Caballeronia arationis</name>
    <dbReference type="NCBI Taxonomy" id="1777142"/>
    <lineage>
        <taxon>Bacteria</taxon>
        <taxon>Pseudomonadati</taxon>
        <taxon>Pseudomonadota</taxon>
        <taxon>Betaproteobacteria</taxon>
        <taxon>Burkholderiales</taxon>
        <taxon>Burkholderiaceae</taxon>
        <taxon>Caballeronia</taxon>
    </lineage>
</organism>
<protein>
    <submittedName>
        <fullName evidence="1">Uncharacterized protein</fullName>
    </submittedName>
</protein>
<evidence type="ECO:0000313" key="2">
    <source>
        <dbReference type="Proteomes" id="UP000219522"/>
    </source>
</evidence>
<proteinExistence type="predicted"/>
<accession>A0A7Z7IF90</accession>
<dbReference type="Proteomes" id="UP000219522">
    <property type="component" value="Unassembled WGS sequence"/>
</dbReference>
<dbReference type="EMBL" id="OCSU01000003">
    <property type="protein sequence ID" value="SOE88791.1"/>
    <property type="molecule type" value="Genomic_DNA"/>
</dbReference>
<sequence>MVNPSKGYQLVLETGCGLSQEEAVKICDVTVWHFLQTQPDACDFDHARLMRSRVDGRLLLLFIDENGLGFAGVYDAPDESMPDGAINWRYVEGDTLRRIVKSDSTE</sequence>
<keyword evidence="2" id="KW-1185">Reference proteome</keyword>
<evidence type="ECO:0000313" key="1">
    <source>
        <dbReference type="EMBL" id="SOE88791.1"/>
    </source>
</evidence>